<comment type="caution">
    <text evidence="7">The sequence shown here is derived from an EMBL/GenBank/DDBJ whole genome shotgun (WGS) entry which is preliminary data.</text>
</comment>
<evidence type="ECO:0000256" key="1">
    <source>
        <dbReference type="ARBA" id="ARBA00022485"/>
    </source>
</evidence>
<dbReference type="Pfam" id="PF12837">
    <property type="entry name" value="Fer4_6"/>
    <property type="match status" value="1"/>
</dbReference>
<accession>A0A1H2Y7M4</accession>
<dbReference type="PANTHER" id="PTHR43687">
    <property type="entry name" value="ADENYLYLSULFATE REDUCTASE, BETA SUBUNIT"/>
    <property type="match status" value="1"/>
</dbReference>
<dbReference type="AlphaFoldDB" id="A0A1H2Y7M4"/>
<dbReference type="RefSeq" id="WP_074706594.1">
    <property type="nucleotide sequence ID" value="NZ_CALAKB010000002.1"/>
</dbReference>
<dbReference type="Gene3D" id="3.30.70.20">
    <property type="match status" value="1"/>
</dbReference>
<feature type="domain" description="Flavodoxin-like" evidence="5">
    <location>
        <begin position="5"/>
        <end position="159"/>
    </location>
</feature>
<feature type="domain" description="4Fe-4S ferredoxin-type" evidence="6">
    <location>
        <begin position="231"/>
        <end position="254"/>
    </location>
</feature>
<dbReference type="SUPFAM" id="SSF52218">
    <property type="entry name" value="Flavoproteins"/>
    <property type="match status" value="1"/>
</dbReference>
<dbReference type="PANTHER" id="PTHR43687:SF2">
    <property type="entry name" value="FERREDOXIN 3"/>
    <property type="match status" value="1"/>
</dbReference>
<name>A0A1H2Y7M4_ACIFE</name>
<dbReference type="GO" id="GO:0051539">
    <property type="term" value="F:4 iron, 4 sulfur cluster binding"/>
    <property type="evidence" value="ECO:0007669"/>
    <property type="project" value="UniProtKB-KW"/>
</dbReference>
<dbReference type="InterPro" id="IPR050572">
    <property type="entry name" value="Fe-S_Ferredoxin"/>
</dbReference>
<organism evidence="7 8">
    <name type="scientific">Acidaminococcus fermentans</name>
    <dbReference type="NCBI Taxonomy" id="905"/>
    <lineage>
        <taxon>Bacteria</taxon>
        <taxon>Bacillati</taxon>
        <taxon>Bacillota</taxon>
        <taxon>Negativicutes</taxon>
        <taxon>Acidaminococcales</taxon>
        <taxon>Acidaminococcaceae</taxon>
        <taxon>Acidaminococcus</taxon>
    </lineage>
</organism>
<evidence type="ECO:0000256" key="3">
    <source>
        <dbReference type="ARBA" id="ARBA00023004"/>
    </source>
</evidence>
<keyword evidence="3" id="KW-0408">Iron</keyword>
<dbReference type="SUPFAM" id="SSF54862">
    <property type="entry name" value="4Fe-4S ferredoxins"/>
    <property type="match status" value="1"/>
</dbReference>
<dbReference type="GO" id="GO:0046872">
    <property type="term" value="F:metal ion binding"/>
    <property type="evidence" value="ECO:0007669"/>
    <property type="project" value="UniProtKB-KW"/>
</dbReference>
<dbReference type="PROSITE" id="PS00198">
    <property type="entry name" value="4FE4S_FER_1"/>
    <property type="match status" value="1"/>
</dbReference>
<keyword evidence="4" id="KW-0411">Iron-sulfur</keyword>
<proteinExistence type="predicted"/>
<gene>
    <name evidence="7" type="ORF">SAMN05216495_11084</name>
</gene>
<dbReference type="EMBL" id="FNOP01000010">
    <property type="protein sequence ID" value="SDX01202.1"/>
    <property type="molecule type" value="Genomic_DNA"/>
</dbReference>
<dbReference type="GO" id="GO:0016651">
    <property type="term" value="F:oxidoreductase activity, acting on NAD(P)H"/>
    <property type="evidence" value="ECO:0007669"/>
    <property type="project" value="UniProtKB-ARBA"/>
</dbReference>
<sequence length="276" mass="30704">MINHIAAISFSPTGRTETLVREFGKQLAQRFHEEGVTLDFHSFTLPKDQDTLHSFGPHTLVVFGIPTYAGRIPNKALPFVQKLFSGDPDRKTPAVALVTFGNRSYDSSLTELRDELEKKDFLVFAAGAFAAPHAFAAIGREHPTEEDRARFRELLDRTEARLRSGKPLERVVIKGDAPVAPYYIPLGEDGQPAKFLKAKPKTDLTRCDHCGKCAKVCPMGSINPDNTDEVPGICIKCQACIQYCPQGAKYFDDPRFLSHKAMLEKSYQRTAGSEVF</sequence>
<keyword evidence="1" id="KW-0004">4Fe-4S</keyword>
<dbReference type="InterPro" id="IPR029039">
    <property type="entry name" value="Flavoprotein-like_sf"/>
</dbReference>
<keyword evidence="2" id="KW-0479">Metal-binding</keyword>
<dbReference type="Gene3D" id="3.40.50.360">
    <property type="match status" value="1"/>
</dbReference>
<protein>
    <submittedName>
        <fullName evidence="7">4Fe-4S dicluster domain-containing protein</fullName>
    </submittedName>
</protein>
<dbReference type="PROSITE" id="PS50902">
    <property type="entry name" value="FLAVODOXIN_LIKE"/>
    <property type="match status" value="1"/>
</dbReference>
<dbReference type="PROSITE" id="PS51379">
    <property type="entry name" value="4FE4S_FER_2"/>
    <property type="match status" value="2"/>
</dbReference>
<dbReference type="Proteomes" id="UP000182379">
    <property type="component" value="Unassembled WGS sequence"/>
</dbReference>
<reference evidence="7 8" key="1">
    <citation type="submission" date="2016-10" db="EMBL/GenBank/DDBJ databases">
        <authorList>
            <person name="Varghese N."/>
            <person name="Submissions S."/>
        </authorList>
    </citation>
    <scope>NUCLEOTIDE SEQUENCE [LARGE SCALE GENOMIC DNA]</scope>
    <source>
        <strain evidence="7 8">WCC6</strain>
    </source>
</reference>
<dbReference type="InterPro" id="IPR008254">
    <property type="entry name" value="Flavodoxin/NO_synth"/>
</dbReference>
<evidence type="ECO:0000256" key="4">
    <source>
        <dbReference type="ARBA" id="ARBA00023014"/>
    </source>
</evidence>
<dbReference type="Pfam" id="PF12800">
    <property type="entry name" value="Fer4_4"/>
    <property type="match status" value="1"/>
</dbReference>
<evidence type="ECO:0000259" key="6">
    <source>
        <dbReference type="PROSITE" id="PS51379"/>
    </source>
</evidence>
<dbReference type="GO" id="GO:0010181">
    <property type="term" value="F:FMN binding"/>
    <property type="evidence" value="ECO:0007669"/>
    <property type="project" value="InterPro"/>
</dbReference>
<dbReference type="InterPro" id="IPR017896">
    <property type="entry name" value="4Fe4S_Fe-S-bd"/>
</dbReference>
<evidence type="ECO:0000259" key="5">
    <source>
        <dbReference type="PROSITE" id="PS50902"/>
    </source>
</evidence>
<evidence type="ECO:0000313" key="8">
    <source>
        <dbReference type="Proteomes" id="UP000182379"/>
    </source>
</evidence>
<dbReference type="InterPro" id="IPR017900">
    <property type="entry name" value="4Fe4S_Fe_S_CS"/>
</dbReference>
<evidence type="ECO:0000313" key="7">
    <source>
        <dbReference type="EMBL" id="SDX01202.1"/>
    </source>
</evidence>
<feature type="domain" description="4Fe-4S ferredoxin-type" evidence="6">
    <location>
        <begin position="198"/>
        <end position="227"/>
    </location>
</feature>
<evidence type="ECO:0000256" key="2">
    <source>
        <dbReference type="ARBA" id="ARBA00022723"/>
    </source>
</evidence>